<keyword evidence="1 2" id="KW-0103">Bromodomain</keyword>
<dbReference type="OMA" id="YNMAEEM"/>
<dbReference type="AlphaFoldDB" id="K5W007"/>
<dbReference type="HOGENOM" id="CLU_022084_1_0_1"/>
<dbReference type="InterPro" id="IPR001487">
    <property type="entry name" value="Bromodomain"/>
</dbReference>
<evidence type="ECO:0000256" key="3">
    <source>
        <dbReference type="SAM" id="MobiDB-lite"/>
    </source>
</evidence>
<dbReference type="KEGG" id="abp:AGABI1DRAFT113303"/>
<proteinExistence type="predicted"/>
<dbReference type="RefSeq" id="XP_007329334.1">
    <property type="nucleotide sequence ID" value="XM_007329272.1"/>
</dbReference>
<feature type="region of interest" description="Disordered" evidence="3">
    <location>
        <begin position="224"/>
        <end position="515"/>
    </location>
</feature>
<dbReference type="Proteomes" id="UP000008493">
    <property type="component" value="Unassembled WGS sequence"/>
</dbReference>
<keyword evidence="6" id="KW-1185">Reference proteome</keyword>
<feature type="compositionally biased region" description="Acidic residues" evidence="3">
    <location>
        <begin position="314"/>
        <end position="337"/>
    </location>
</feature>
<feature type="domain" description="Bromo" evidence="4">
    <location>
        <begin position="534"/>
        <end position="604"/>
    </location>
</feature>
<dbReference type="InterPro" id="IPR036427">
    <property type="entry name" value="Bromodomain-like_sf"/>
</dbReference>
<dbReference type="GeneID" id="18823951"/>
<feature type="compositionally biased region" description="Basic and acidic residues" evidence="3">
    <location>
        <begin position="226"/>
        <end position="235"/>
    </location>
</feature>
<dbReference type="InParanoid" id="K5W007"/>
<dbReference type="GO" id="GO:0006325">
    <property type="term" value="P:chromatin organization"/>
    <property type="evidence" value="ECO:0007669"/>
    <property type="project" value="UniProtKB-ARBA"/>
</dbReference>
<evidence type="ECO:0000256" key="1">
    <source>
        <dbReference type="ARBA" id="ARBA00023117"/>
    </source>
</evidence>
<dbReference type="SMART" id="SM00297">
    <property type="entry name" value="BROMO"/>
    <property type="match status" value="1"/>
</dbReference>
<accession>K5W007</accession>
<dbReference type="PANTHER" id="PTHR15398">
    <property type="entry name" value="BROMODOMAIN-CONTAINING PROTEIN 8"/>
    <property type="match status" value="1"/>
</dbReference>
<feature type="non-terminal residue" evidence="5">
    <location>
        <position position="632"/>
    </location>
</feature>
<evidence type="ECO:0000313" key="5">
    <source>
        <dbReference type="EMBL" id="EKM80079.1"/>
    </source>
</evidence>
<sequence length="632" mass="70606">MTTRSTKRATNEVPQLSHIEALLIAQGVWELGINSSTWSAIAKILAKHPLVTRPKSFFTAQSCHAMYNHLLQQAGLEATEENNAPKAAANLALAEKHYKLRFDELRELIIAEETAFKTILNEIADIKAGNWDAQIKANLTGQAVKSGGSPPVDVQPAAQVESRGDESSDLSGVTETPSSIDESDTLTAKLTSINVAVPSTRASVNDASPPVQSLSAEDEAIEVEVTEDKHSDEIASKSSAAKQPSELVMHDALAPANVNGNDQLRREEEEEEEDATTNKPEEEETDHEDGKAESDAEQDTQPPVTSSIEHRPEEEEEEEEKKEISEKDEEIEVEENLPSESEKHSSRTSSEEQEEQSQREPEKGDAEEPDQEDQDTMQKLEQPVEGLVSDEEPVPTTRRSTRNKSLMPSVPATRKTRRQLRMLESEAQSPILTEGENLDADDIKVYTPEEYQASSPVPAEPMGLRRRKRKASVVAEPVGSPRDRKRLRDESEPVEDDEPGPSYGRNRRRGDRSEEQVALKKFQNVIGMLHSQISQHRNGNIFHNPIRTVEAPDYHDIVKRPMDLKTIKGRVKDGLIANSLEYQRDIFLMFANAMMYNRPGSDVYHMAEDMMHESEGYINAFRQTEGLVRGRP</sequence>
<dbReference type="Pfam" id="PF00439">
    <property type="entry name" value="Bromodomain"/>
    <property type="match status" value="1"/>
</dbReference>
<dbReference type="CDD" id="cd04369">
    <property type="entry name" value="Bromodomain"/>
    <property type="match status" value="1"/>
</dbReference>
<feature type="compositionally biased region" description="Basic and acidic residues" evidence="3">
    <location>
        <begin position="356"/>
        <end position="366"/>
    </location>
</feature>
<dbReference type="OrthoDB" id="1742084at2759"/>
<dbReference type="SUPFAM" id="SSF47370">
    <property type="entry name" value="Bromodomain"/>
    <property type="match status" value="1"/>
</dbReference>
<dbReference type="eggNOG" id="ENOG502QRPS">
    <property type="taxonomic scope" value="Eukaryota"/>
</dbReference>
<feature type="compositionally biased region" description="Acidic residues" evidence="3">
    <location>
        <begin position="268"/>
        <end position="287"/>
    </location>
</feature>
<protein>
    <recommendedName>
        <fullName evidence="4">Bromo domain-containing protein</fullName>
    </recommendedName>
</protein>
<dbReference type="GO" id="GO:0035267">
    <property type="term" value="C:NuA4 histone acetyltransferase complex"/>
    <property type="evidence" value="ECO:0007669"/>
    <property type="project" value="TreeGrafter"/>
</dbReference>
<name>K5W007_AGABU</name>
<evidence type="ECO:0000259" key="4">
    <source>
        <dbReference type="PROSITE" id="PS50014"/>
    </source>
</evidence>
<dbReference type="Gene3D" id="1.20.920.10">
    <property type="entry name" value="Bromodomain-like"/>
    <property type="match status" value="1"/>
</dbReference>
<feature type="region of interest" description="Disordered" evidence="3">
    <location>
        <begin position="142"/>
        <end position="183"/>
    </location>
</feature>
<feature type="compositionally biased region" description="Polar residues" evidence="3">
    <location>
        <begin position="169"/>
        <end position="183"/>
    </location>
</feature>
<dbReference type="PRINTS" id="PR00503">
    <property type="entry name" value="BROMODOMAIN"/>
</dbReference>
<organism evidence="5 6">
    <name type="scientific">Agaricus bisporus var. burnettii (strain JB137-S8 / ATCC MYA-4627 / FGSC 10392)</name>
    <name type="common">White button mushroom</name>
    <dbReference type="NCBI Taxonomy" id="597362"/>
    <lineage>
        <taxon>Eukaryota</taxon>
        <taxon>Fungi</taxon>
        <taxon>Dikarya</taxon>
        <taxon>Basidiomycota</taxon>
        <taxon>Agaricomycotina</taxon>
        <taxon>Agaricomycetes</taxon>
        <taxon>Agaricomycetidae</taxon>
        <taxon>Agaricales</taxon>
        <taxon>Agaricineae</taxon>
        <taxon>Agaricaceae</taxon>
        <taxon>Agaricus</taxon>
    </lineage>
</organism>
<gene>
    <name evidence="5" type="ORF">AGABI1DRAFT_113303</name>
</gene>
<evidence type="ECO:0000313" key="6">
    <source>
        <dbReference type="Proteomes" id="UP000008493"/>
    </source>
</evidence>
<dbReference type="STRING" id="597362.K5W007"/>
<dbReference type="PANTHER" id="PTHR15398:SF4">
    <property type="entry name" value="BROMODOMAIN-CONTAINING PROTEIN 8 ISOFORM X1"/>
    <property type="match status" value="1"/>
</dbReference>
<reference evidence="6" key="1">
    <citation type="journal article" date="2012" name="Proc. Natl. Acad. Sci. U.S.A.">
        <title>Genome sequence of the button mushroom Agaricus bisporus reveals mechanisms governing adaptation to a humic-rich ecological niche.</title>
        <authorList>
            <person name="Morin E."/>
            <person name="Kohler A."/>
            <person name="Baker A.R."/>
            <person name="Foulongne-Oriol M."/>
            <person name="Lombard V."/>
            <person name="Nagy L.G."/>
            <person name="Ohm R.A."/>
            <person name="Patyshakuliyeva A."/>
            <person name="Brun A."/>
            <person name="Aerts A.L."/>
            <person name="Bailey A.M."/>
            <person name="Billette C."/>
            <person name="Coutinho P.M."/>
            <person name="Deakin G."/>
            <person name="Doddapaneni H."/>
            <person name="Floudas D."/>
            <person name="Grimwood J."/>
            <person name="Hilden K."/>
            <person name="Kuees U."/>
            <person name="LaButti K.M."/>
            <person name="Lapidus A."/>
            <person name="Lindquist E.A."/>
            <person name="Lucas S.M."/>
            <person name="Murat C."/>
            <person name="Riley R.W."/>
            <person name="Salamov A.A."/>
            <person name="Schmutz J."/>
            <person name="Subramanian V."/>
            <person name="Woesten H.A.B."/>
            <person name="Xu J."/>
            <person name="Eastwood D.C."/>
            <person name="Foster G.D."/>
            <person name="Sonnenberg A.S."/>
            <person name="Cullen D."/>
            <person name="de Vries R.P."/>
            <person name="Lundell T."/>
            <person name="Hibbett D.S."/>
            <person name="Henrissat B."/>
            <person name="Burton K.S."/>
            <person name="Kerrigan R.W."/>
            <person name="Challen M.P."/>
            <person name="Grigoriev I.V."/>
            <person name="Martin F."/>
        </authorList>
    </citation>
    <scope>NUCLEOTIDE SEQUENCE [LARGE SCALE GENOMIC DNA]</scope>
    <source>
        <strain evidence="6">JB137-S8 / ATCC MYA-4627 / FGSC 10392</strain>
    </source>
</reference>
<dbReference type="EMBL" id="JH971389">
    <property type="protein sequence ID" value="EKM80079.1"/>
    <property type="molecule type" value="Genomic_DNA"/>
</dbReference>
<evidence type="ECO:0000256" key="2">
    <source>
        <dbReference type="PROSITE-ProRule" id="PRU00035"/>
    </source>
</evidence>
<dbReference type="PROSITE" id="PS50014">
    <property type="entry name" value="BROMODOMAIN_2"/>
    <property type="match status" value="1"/>
</dbReference>